<evidence type="ECO:0000256" key="5">
    <source>
        <dbReference type="ARBA" id="ARBA00022516"/>
    </source>
</evidence>
<dbReference type="RefSeq" id="WP_378037817.1">
    <property type="nucleotide sequence ID" value="NZ_JBHSIV010000023.1"/>
</dbReference>
<keyword evidence="7" id="KW-0319">Glycerol metabolism</keyword>
<dbReference type="Proteomes" id="UP001595947">
    <property type="component" value="Unassembled WGS sequence"/>
</dbReference>
<evidence type="ECO:0000256" key="2">
    <source>
        <dbReference type="ARBA" id="ARBA00005189"/>
    </source>
</evidence>
<dbReference type="PANTHER" id="PTHR31650:SF1">
    <property type="entry name" value="WAX ESTER SYNTHASE_DIACYLGLYCEROL ACYLTRANSFERASE 4-RELATED"/>
    <property type="match status" value="1"/>
</dbReference>
<evidence type="ECO:0000256" key="4">
    <source>
        <dbReference type="ARBA" id="ARBA00013244"/>
    </source>
</evidence>
<reference evidence="15" key="1">
    <citation type="journal article" date="2019" name="Int. J. Syst. Evol. Microbiol.">
        <title>The Global Catalogue of Microorganisms (GCM) 10K type strain sequencing project: providing services to taxonomists for standard genome sequencing and annotation.</title>
        <authorList>
            <consortium name="The Broad Institute Genomics Platform"/>
            <consortium name="The Broad Institute Genome Sequencing Center for Infectious Disease"/>
            <person name="Wu L."/>
            <person name="Ma J."/>
        </authorList>
    </citation>
    <scope>NUCLEOTIDE SEQUENCE [LARGE SCALE GENOMIC DNA]</scope>
    <source>
        <strain evidence="15">CGMCC 4.7093</strain>
    </source>
</reference>
<evidence type="ECO:0000313" key="15">
    <source>
        <dbReference type="Proteomes" id="UP001595947"/>
    </source>
</evidence>
<evidence type="ECO:0000256" key="7">
    <source>
        <dbReference type="ARBA" id="ARBA00022798"/>
    </source>
</evidence>
<feature type="compositionally biased region" description="Basic and acidic residues" evidence="11">
    <location>
        <begin position="1"/>
        <end position="11"/>
    </location>
</feature>
<dbReference type="InterPro" id="IPR009721">
    <property type="entry name" value="O-acyltransferase_WSD1_C"/>
</dbReference>
<comment type="catalytic activity">
    <reaction evidence="10">
        <text>an acyl-CoA + a 1,2-diacyl-sn-glycerol = a triacyl-sn-glycerol + CoA</text>
        <dbReference type="Rhea" id="RHEA:10868"/>
        <dbReference type="ChEBI" id="CHEBI:17815"/>
        <dbReference type="ChEBI" id="CHEBI:57287"/>
        <dbReference type="ChEBI" id="CHEBI:58342"/>
        <dbReference type="ChEBI" id="CHEBI:64615"/>
        <dbReference type="EC" id="2.3.1.20"/>
    </reaction>
</comment>
<evidence type="ECO:0000256" key="11">
    <source>
        <dbReference type="SAM" id="MobiDB-lite"/>
    </source>
</evidence>
<proteinExistence type="inferred from homology"/>
<evidence type="ECO:0000256" key="6">
    <source>
        <dbReference type="ARBA" id="ARBA00022679"/>
    </source>
</evidence>
<feature type="domain" description="O-acyltransferase WSD1 C-terminal" evidence="13">
    <location>
        <begin position="329"/>
        <end position="468"/>
    </location>
</feature>
<dbReference type="EC" id="2.3.1.20" evidence="4"/>
<evidence type="ECO:0000256" key="8">
    <source>
        <dbReference type="ARBA" id="ARBA00023098"/>
    </source>
</evidence>
<keyword evidence="8" id="KW-0443">Lipid metabolism</keyword>
<accession>A0ABV9YRC0</accession>
<gene>
    <name evidence="14" type="ORF">ACFPBZ_19800</name>
</gene>
<keyword evidence="15" id="KW-1185">Reference proteome</keyword>
<feature type="domain" description="O-acyltransferase WSD1-like N-terminal" evidence="12">
    <location>
        <begin position="26"/>
        <end position="290"/>
    </location>
</feature>
<feature type="region of interest" description="Disordered" evidence="11">
    <location>
        <begin position="174"/>
        <end position="198"/>
    </location>
</feature>
<comment type="similarity">
    <text evidence="3">Belongs to the long-chain O-acyltransferase family.</text>
</comment>
<dbReference type="InterPro" id="IPR045034">
    <property type="entry name" value="O-acyltransferase_WSD1-like"/>
</dbReference>
<name>A0ABV9YRC0_9PSEU</name>
<organism evidence="14 15">
    <name type="scientific">Actinomycetospora atypica</name>
    <dbReference type="NCBI Taxonomy" id="1290095"/>
    <lineage>
        <taxon>Bacteria</taxon>
        <taxon>Bacillati</taxon>
        <taxon>Actinomycetota</taxon>
        <taxon>Actinomycetes</taxon>
        <taxon>Pseudonocardiales</taxon>
        <taxon>Pseudonocardiaceae</taxon>
        <taxon>Actinomycetospora</taxon>
    </lineage>
</organism>
<dbReference type="InterPro" id="IPR004255">
    <property type="entry name" value="O-acyltransferase_WSD1_N"/>
</dbReference>
<comment type="pathway">
    <text evidence="2">Lipid metabolism.</text>
</comment>
<dbReference type="Pfam" id="PF06974">
    <property type="entry name" value="WS_DGAT_C"/>
    <property type="match status" value="1"/>
</dbReference>
<comment type="caution">
    <text evidence="14">The sequence shown here is derived from an EMBL/GenBank/DDBJ whole genome shotgun (WGS) entry which is preliminary data.</text>
</comment>
<dbReference type="SUPFAM" id="SSF52777">
    <property type="entry name" value="CoA-dependent acyltransferases"/>
    <property type="match status" value="1"/>
</dbReference>
<dbReference type="EMBL" id="JBHSIV010000023">
    <property type="protein sequence ID" value="MFC5064476.1"/>
    <property type="molecule type" value="Genomic_DNA"/>
</dbReference>
<keyword evidence="6" id="KW-0808">Transferase</keyword>
<protein>
    <recommendedName>
        <fullName evidence="4">diacylglycerol O-acyltransferase</fullName>
        <ecNumber evidence="4">2.3.1.20</ecNumber>
    </recommendedName>
</protein>
<evidence type="ECO:0000256" key="9">
    <source>
        <dbReference type="ARBA" id="ARBA00023315"/>
    </source>
</evidence>
<dbReference type="Gene3D" id="3.30.559.10">
    <property type="entry name" value="Chloramphenicol acetyltransferase-like domain"/>
    <property type="match status" value="1"/>
</dbReference>
<feature type="region of interest" description="Disordered" evidence="11">
    <location>
        <begin position="1"/>
        <end position="20"/>
    </location>
</feature>
<dbReference type="PANTHER" id="PTHR31650">
    <property type="entry name" value="O-ACYLTRANSFERASE (WSD1-LIKE) FAMILY PROTEIN"/>
    <property type="match status" value="1"/>
</dbReference>
<keyword evidence="5" id="KW-0444">Lipid biosynthesis</keyword>
<feature type="compositionally biased region" description="Basic and acidic residues" evidence="11">
    <location>
        <begin position="174"/>
        <end position="183"/>
    </location>
</feature>
<keyword evidence="9" id="KW-0012">Acyltransferase</keyword>
<dbReference type="InterPro" id="IPR023213">
    <property type="entry name" value="CAT-like_dom_sf"/>
</dbReference>
<sequence>MTDDRGERSDGESAGLGWADSDDMSAFETLMWRAEADPALRSTMVAVADLDAVPDWTRLVTAHEWATRMVPRFRKRVVEPPLGLGAPVWSADPDFDLARHVRRVSVPEGEGWAGVLALAEHLATTPFDRQRPPWEALLVEGLPDGRAAYLLKMHHVTTDGLGSVQLFSGLLNRHRETDPDKPQPRAPEQDGPGPWSALGRQVRHDAEALAAVPVHMVRAVGAALRDPIARAREAVAFGLSAIRVIGDPGATASPLLAERGPDWRFVAMELPFAPFRAAAKAGGGSVNDAYVAALLGAFRLYHQARGVPADEIRMAIPVSLRSEGDDAGGNRIASLRLTGHLAEKDPAERMARVAADVARGMAEPAADDIGLVSPLLARLPGSVIAAVAGGITKGNDLQASNVPGIREEVFLAGARVDRMFPYAPRPGCAAMITMLTHGDTCCVGVNLDPAAITDRTLFGRCLVEGFAEVLALGPGVPPEPLLRR</sequence>
<evidence type="ECO:0000256" key="1">
    <source>
        <dbReference type="ARBA" id="ARBA00004771"/>
    </source>
</evidence>
<dbReference type="Pfam" id="PF03007">
    <property type="entry name" value="WS_DGAT_cat"/>
    <property type="match status" value="1"/>
</dbReference>
<evidence type="ECO:0000256" key="3">
    <source>
        <dbReference type="ARBA" id="ARBA00009587"/>
    </source>
</evidence>
<evidence type="ECO:0000256" key="10">
    <source>
        <dbReference type="ARBA" id="ARBA00048109"/>
    </source>
</evidence>
<evidence type="ECO:0000259" key="13">
    <source>
        <dbReference type="Pfam" id="PF06974"/>
    </source>
</evidence>
<evidence type="ECO:0000259" key="12">
    <source>
        <dbReference type="Pfam" id="PF03007"/>
    </source>
</evidence>
<evidence type="ECO:0000313" key="14">
    <source>
        <dbReference type="EMBL" id="MFC5064476.1"/>
    </source>
</evidence>
<comment type="pathway">
    <text evidence="1">Glycerolipid metabolism; triacylglycerol biosynthesis.</text>
</comment>